<feature type="domain" description="Tetrapyrrole methylase" evidence="6">
    <location>
        <begin position="11"/>
        <end position="197"/>
    </location>
</feature>
<keyword evidence="3" id="KW-0489">Methyltransferase</keyword>
<name>A0ABP8Z271_9ACTN</name>
<dbReference type="RefSeq" id="WP_345527771.1">
    <property type="nucleotide sequence ID" value="NZ_BAABKN010000019.1"/>
</dbReference>
<keyword evidence="2" id="KW-0169">Cobalamin biosynthesis</keyword>
<keyword evidence="4" id="KW-0808">Transferase</keyword>
<dbReference type="EMBL" id="BAABKN010000019">
    <property type="protein sequence ID" value="GAA4744459.1"/>
    <property type="molecule type" value="Genomic_DNA"/>
</dbReference>
<dbReference type="Gene3D" id="3.40.1010.10">
    <property type="entry name" value="Cobalt-precorrin-4 Transmethylase, Domain 1"/>
    <property type="match status" value="1"/>
</dbReference>
<dbReference type="Gene3D" id="3.40.50.150">
    <property type="entry name" value="Vaccinia Virus protein VP39"/>
    <property type="match status" value="1"/>
</dbReference>
<evidence type="ECO:0000259" key="6">
    <source>
        <dbReference type="Pfam" id="PF00590"/>
    </source>
</evidence>
<evidence type="ECO:0000313" key="8">
    <source>
        <dbReference type="Proteomes" id="UP001499882"/>
    </source>
</evidence>
<dbReference type="InterPro" id="IPR014777">
    <property type="entry name" value="4pyrrole_Mease_sub1"/>
</dbReference>
<accession>A0ABP8Z271</accession>
<dbReference type="Pfam" id="PF00590">
    <property type="entry name" value="TP_methylase"/>
    <property type="match status" value="1"/>
</dbReference>
<keyword evidence="8" id="KW-1185">Reference proteome</keyword>
<dbReference type="CDD" id="cd11644">
    <property type="entry name" value="Precorrin-6Y-MT"/>
    <property type="match status" value="1"/>
</dbReference>
<comment type="pathway">
    <text evidence="1">Cofactor biosynthesis; adenosylcobalamin biosynthesis.</text>
</comment>
<evidence type="ECO:0000313" key="7">
    <source>
        <dbReference type="EMBL" id="GAA4744459.1"/>
    </source>
</evidence>
<dbReference type="InterPro" id="IPR050714">
    <property type="entry name" value="Cobalamin_biosynth_MTase"/>
</dbReference>
<dbReference type="InterPro" id="IPR035996">
    <property type="entry name" value="4pyrrol_Methylase_sf"/>
</dbReference>
<evidence type="ECO:0000256" key="5">
    <source>
        <dbReference type="ARBA" id="ARBA00022691"/>
    </source>
</evidence>
<dbReference type="InterPro" id="IPR006365">
    <property type="entry name" value="Cbl_synth_CobL"/>
</dbReference>
<dbReference type="InterPro" id="IPR029063">
    <property type="entry name" value="SAM-dependent_MTases_sf"/>
</dbReference>
<dbReference type="PANTHER" id="PTHR43182">
    <property type="entry name" value="COBALT-PRECORRIN-6B C(15)-METHYLTRANSFERASE (DECARBOXYLATING)"/>
    <property type="match status" value="1"/>
</dbReference>
<dbReference type="InterPro" id="IPR000878">
    <property type="entry name" value="4pyrrol_Mease"/>
</dbReference>
<dbReference type="NCBIfam" id="TIGR02467">
    <property type="entry name" value="CbiE"/>
    <property type="match status" value="1"/>
</dbReference>
<sequence>MPSSDDRPPLITVIGIGADGWTSVPETSWRRLLTADVILGGARHLAMLPDTLDVVREPWPSPLRDNLPVLLERHAGLDIVALASGDPLVSGIGSTLIALLGAGAVRIEPALSSVALARARMGWAAEASAVVSVVGRDLHAVLRELAPGWRVVVLSSDATTPDELARLLVERGYGESVMTVLGDLGSAEESRVDATAATWTGPAPALNVVALDLRGSVVGAWAGGLPDTAFEHDGQLTKRDVRASALARLAPQPGQLLWDVGAGAGSVGIEWMRAHPRCWTIAVESDGARAERIGRNAALLGVPNLRVVHGRAPDSLGDLPAPDAVFVGGGATAPGLLSACRERLSPGGRLVVHGVTLETESLLAAAYGEHGGELTRLSVEHAAPIGSFSGWTPGRAVTQWSWSKP</sequence>
<evidence type="ECO:0000256" key="2">
    <source>
        <dbReference type="ARBA" id="ARBA00022573"/>
    </source>
</evidence>
<comment type="caution">
    <text evidence="7">The sequence shown here is derived from an EMBL/GenBank/DDBJ whole genome shotgun (WGS) entry which is preliminary data.</text>
</comment>
<dbReference type="InterPro" id="IPR014008">
    <property type="entry name" value="Cbl_synth_MTase_CbiT"/>
</dbReference>
<dbReference type="NCBIfam" id="TIGR02469">
    <property type="entry name" value="CbiT"/>
    <property type="match status" value="1"/>
</dbReference>
<dbReference type="CDD" id="cd02440">
    <property type="entry name" value="AdoMet_MTases"/>
    <property type="match status" value="1"/>
</dbReference>
<dbReference type="Proteomes" id="UP001499882">
    <property type="component" value="Unassembled WGS sequence"/>
</dbReference>
<protein>
    <submittedName>
        <fullName evidence="7">Bifunctional cobalt-precorrin-7 (C(5))-methyltransferase/cobalt-precorrin-6B (C(15))-methyltransferase</fullName>
    </submittedName>
</protein>
<keyword evidence="5" id="KW-0949">S-adenosyl-L-methionine</keyword>
<reference evidence="8" key="1">
    <citation type="journal article" date="2019" name="Int. J. Syst. Evol. Microbiol.">
        <title>The Global Catalogue of Microorganisms (GCM) 10K type strain sequencing project: providing services to taxonomists for standard genome sequencing and annotation.</title>
        <authorList>
            <consortium name="The Broad Institute Genomics Platform"/>
            <consortium name="The Broad Institute Genome Sequencing Center for Infectious Disease"/>
            <person name="Wu L."/>
            <person name="Ma J."/>
        </authorList>
    </citation>
    <scope>NUCLEOTIDE SEQUENCE [LARGE SCALE GENOMIC DNA]</scope>
    <source>
        <strain evidence="8">JCM 18532</strain>
    </source>
</reference>
<proteinExistence type="predicted"/>
<dbReference type="PIRSF" id="PIRSF036428">
    <property type="entry name" value="CobL"/>
    <property type="match status" value="1"/>
</dbReference>
<dbReference type="SUPFAM" id="SSF53790">
    <property type="entry name" value="Tetrapyrrole methylase"/>
    <property type="match status" value="1"/>
</dbReference>
<evidence type="ECO:0000256" key="4">
    <source>
        <dbReference type="ARBA" id="ARBA00022679"/>
    </source>
</evidence>
<dbReference type="SUPFAM" id="SSF53335">
    <property type="entry name" value="S-adenosyl-L-methionine-dependent methyltransferases"/>
    <property type="match status" value="1"/>
</dbReference>
<organism evidence="7 8">
    <name type="scientific">Nocardioides endophyticus</name>
    <dbReference type="NCBI Taxonomy" id="1353775"/>
    <lineage>
        <taxon>Bacteria</taxon>
        <taxon>Bacillati</taxon>
        <taxon>Actinomycetota</taxon>
        <taxon>Actinomycetes</taxon>
        <taxon>Propionibacteriales</taxon>
        <taxon>Nocardioidaceae</taxon>
        <taxon>Nocardioides</taxon>
    </lineage>
</organism>
<dbReference type="InterPro" id="IPR012818">
    <property type="entry name" value="CbiE"/>
</dbReference>
<evidence type="ECO:0000256" key="3">
    <source>
        <dbReference type="ARBA" id="ARBA00022603"/>
    </source>
</evidence>
<dbReference type="PANTHER" id="PTHR43182:SF1">
    <property type="entry name" value="COBALT-PRECORRIN-7 C(5)-METHYLTRANSFERASE"/>
    <property type="match status" value="1"/>
</dbReference>
<gene>
    <name evidence="7" type="ORF">GCM10023350_31460</name>
</gene>
<evidence type="ECO:0000256" key="1">
    <source>
        <dbReference type="ARBA" id="ARBA00004953"/>
    </source>
</evidence>